<keyword evidence="2" id="KW-1185">Reference proteome</keyword>
<name>A0A9W6RZ74_9ACTN</name>
<sequence length="62" mass="6328">MDALHRVAAVVIVGGFAVGTSGSRVRVEGIPASRKAGIAAGRRAIWGVAALTYGIRRGIVVL</sequence>
<accession>A0A9W6RZ74</accession>
<dbReference type="EMBL" id="BSTK01000003">
    <property type="protein sequence ID" value="GLY84499.1"/>
    <property type="molecule type" value="Genomic_DNA"/>
</dbReference>
<gene>
    <name evidence="1" type="ORF">Airi02_024280</name>
</gene>
<evidence type="ECO:0000313" key="1">
    <source>
        <dbReference type="EMBL" id="GLY84499.1"/>
    </source>
</evidence>
<reference evidence="1" key="1">
    <citation type="submission" date="2023-03" db="EMBL/GenBank/DDBJ databases">
        <title>Actinoallomurus iriomotensis NBRC 103684.</title>
        <authorList>
            <person name="Ichikawa N."/>
            <person name="Sato H."/>
            <person name="Tonouchi N."/>
        </authorList>
    </citation>
    <scope>NUCLEOTIDE SEQUENCE</scope>
    <source>
        <strain evidence="1">NBRC 103684</strain>
    </source>
</reference>
<dbReference type="AlphaFoldDB" id="A0A9W6RZ74"/>
<dbReference type="Proteomes" id="UP001165074">
    <property type="component" value="Unassembled WGS sequence"/>
</dbReference>
<proteinExistence type="predicted"/>
<protein>
    <submittedName>
        <fullName evidence="1">Uncharacterized protein</fullName>
    </submittedName>
</protein>
<evidence type="ECO:0000313" key="2">
    <source>
        <dbReference type="Proteomes" id="UP001165074"/>
    </source>
</evidence>
<comment type="caution">
    <text evidence="1">The sequence shown here is derived from an EMBL/GenBank/DDBJ whole genome shotgun (WGS) entry which is preliminary data.</text>
</comment>
<organism evidence="1 2">
    <name type="scientific">Actinoallomurus iriomotensis</name>
    <dbReference type="NCBI Taxonomy" id="478107"/>
    <lineage>
        <taxon>Bacteria</taxon>
        <taxon>Bacillati</taxon>
        <taxon>Actinomycetota</taxon>
        <taxon>Actinomycetes</taxon>
        <taxon>Streptosporangiales</taxon>
        <taxon>Thermomonosporaceae</taxon>
        <taxon>Actinoallomurus</taxon>
    </lineage>
</organism>